<name>A0A938XZK6_9FIRM</name>
<accession>A0A938XZK6</accession>
<dbReference type="RefSeq" id="WP_204703275.1">
    <property type="nucleotide sequence ID" value="NZ_JAFBDQ010000038.1"/>
</dbReference>
<protein>
    <submittedName>
        <fullName evidence="1">Uncharacterized protein</fullName>
    </submittedName>
</protein>
<organism evidence="1 2">
    <name type="scientific">Halanaerobacter jeridensis</name>
    <dbReference type="NCBI Taxonomy" id="706427"/>
    <lineage>
        <taxon>Bacteria</taxon>
        <taxon>Bacillati</taxon>
        <taxon>Bacillota</taxon>
        <taxon>Clostridia</taxon>
        <taxon>Halanaerobiales</taxon>
        <taxon>Halobacteroidaceae</taxon>
        <taxon>Halanaerobacter</taxon>
    </lineage>
</organism>
<sequence length="379" mass="43714">MSLFFSEINNLSTPRSKNELISLDTDYAYGVLGRFAEGLLLNEKINIKIAGPALSLVVLLRWFGHKPTTKLINNGIIEFSFYPGTFSYITEDNKKTLSLSTNTGLNWMKGNGEGWNNIYDSVMIALVEQLNYSQGKARRFSRRVAKQTKDISDEEIFQEAKEITYKNASNLMKNNIENNESLKKFNRRENQKEINRILDISSSYLNFIISSYLNCTDIYGNQITWEVINDFYQRKIPKNNLDDFSYKLDKILNFEEIPNIQELIKQGWDINNILEIREDDNIEEFRKWLKNDVPESSDVEIVKAYYETFKNKFSEKIPVKALRIGIPTCLGLLGPIGGIAGSLLSVLDGFLGDKLINGWNPKIFIDNNFKYEHKEINDN</sequence>
<evidence type="ECO:0000313" key="2">
    <source>
        <dbReference type="Proteomes" id="UP000774000"/>
    </source>
</evidence>
<dbReference type="AlphaFoldDB" id="A0A938XZK6"/>
<gene>
    <name evidence="1" type="ORF">JOC47_003095</name>
</gene>
<dbReference type="EMBL" id="JAFBDQ010000038">
    <property type="protein sequence ID" value="MBM7558225.1"/>
    <property type="molecule type" value="Genomic_DNA"/>
</dbReference>
<proteinExistence type="predicted"/>
<comment type="caution">
    <text evidence="1">The sequence shown here is derived from an EMBL/GenBank/DDBJ whole genome shotgun (WGS) entry which is preliminary data.</text>
</comment>
<reference evidence="1" key="1">
    <citation type="submission" date="2021-01" db="EMBL/GenBank/DDBJ databases">
        <title>Genomic Encyclopedia of Type Strains, Phase IV (KMG-IV): sequencing the most valuable type-strain genomes for metagenomic binning, comparative biology and taxonomic classification.</title>
        <authorList>
            <person name="Goeker M."/>
        </authorList>
    </citation>
    <scope>NUCLEOTIDE SEQUENCE</scope>
    <source>
        <strain evidence="1">DSM 23230</strain>
    </source>
</reference>
<keyword evidence="2" id="KW-1185">Reference proteome</keyword>
<dbReference type="Proteomes" id="UP000774000">
    <property type="component" value="Unassembled WGS sequence"/>
</dbReference>
<evidence type="ECO:0000313" key="1">
    <source>
        <dbReference type="EMBL" id="MBM7558225.1"/>
    </source>
</evidence>